<organism evidence="1 2">
    <name type="scientific">Betafusellovirus yellowstonense</name>
    <dbReference type="NCBI Taxonomy" id="693629"/>
    <lineage>
        <taxon>Viruses</taxon>
        <taxon>Viruses incertae sedis</taxon>
        <taxon>Fuselloviridae</taxon>
        <taxon>Betafusellovirus</taxon>
    </lineage>
</organism>
<name>D1GF87_9VIRU</name>
<dbReference type="Pfam" id="PF17598">
    <property type="entry name" value="DUF5494"/>
    <property type="match status" value="1"/>
</dbReference>
<dbReference type="GeneID" id="8676767"/>
<evidence type="ECO:0000313" key="2">
    <source>
        <dbReference type="Proteomes" id="UP000009161"/>
    </source>
</evidence>
<dbReference type="KEGG" id="vg:8676767"/>
<dbReference type="RefSeq" id="YP_003331408.1">
    <property type="nucleotide sequence ID" value="NC_013585.1"/>
</dbReference>
<dbReference type="Proteomes" id="UP000009161">
    <property type="component" value="Segment"/>
</dbReference>
<keyword evidence="2" id="KW-1185">Reference proteome</keyword>
<reference evidence="1 2" key="1">
    <citation type="journal article" date="2009" name="Environ. Microbiol.">
        <title>Four newly isolated fuselloviruses from extreme geothermal environments reveal unusual morphologies and a possible interviral recombination mechanism.</title>
        <authorList>
            <person name="Redder P."/>
            <person name="Peng X."/>
            <person name="Brugger K."/>
            <person name="Shah S.A."/>
            <person name="Roesch F."/>
            <person name="Greve B."/>
            <person name="She Q."/>
            <person name="Schleper C."/>
            <person name="Forterre P."/>
            <person name="Garrett R.A."/>
            <person name="Prangishvili D."/>
        </authorList>
    </citation>
    <scope>NUCLEOTIDE SEQUENCE [LARGE SCALE GENOMIC DNA]</scope>
</reference>
<protein>
    <submittedName>
        <fullName evidence="1">Uncharacterized protein</fullName>
    </submittedName>
</protein>
<dbReference type="EMBL" id="FJ870917">
    <property type="protein sequence ID" value="ACZ35789.1"/>
    <property type="molecule type" value="Genomic_DNA"/>
</dbReference>
<proteinExistence type="predicted"/>
<accession>D1GF87</accession>
<sequence>MRGLNVRNFKTLFPHRNSNRFNKYIFLTSVQKVKAQNQDIKFRPQRHKAVGVLSNNKFHFGFSYFTSCFLSQLHQLLHGVVPDGADVFDRNDNGDQS</sequence>
<dbReference type="InterPro" id="IPR020272">
    <property type="entry name" value="C-84-like"/>
</dbReference>
<evidence type="ECO:0000313" key="1">
    <source>
        <dbReference type="EMBL" id="ACZ35789.1"/>
    </source>
</evidence>